<name>A0A2G8TCS5_9BURK</name>
<protein>
    <submittedName>
        <fullName evidence="1">Uncharacterized protein</fullName>
    </submittedName>
</protein>
<dbReference type="EMBL" id="PDOC01000010">
    <property type="protein sequence ID" value="PIL43856.1"/>
    <property type="molecule type" value="Genomic_DNA"/>
</dbReference>
<keyword evidence="2" id="KW-1185">Reference proteome</keyword>
<dbReference type="OrthoDB" id="8781444at2"/>
<dbReference type="AlphaFoldDB" id="A0A2G8TCS5"/>
<dbReference type="Proteomes" id="UP000230390">
    <property type="component" value="Unassembled WGS sequence"/>
</dbReference>
<proteinExistence type="predicted"/>
<gene>
    <name evidence="1" type="ORF">CR105_16005</name>
</gene>
<evidence type="ECO:0000313" key="1">
    <source>
        <dbReference type="EMBL" id="PIL43856.1"/>
    </source>
</evidence>
<organism evidence="1 2">
    <name type="scientific">Massilia eurypsychrophila</name>
    <dbReference type="NCBI Taxonomy" id="1485217"/>
    <lineage>
        <taxon>Bacteria</taxon>
        <taxon>Pseudomonadati</taxon>
        <taxon>Pseudomonadota</taxon>
        <taxon>Betaproteobacteria</taxon>
        <taxon>Burkholderiales</taxon>
        <taxon>Oxalobacteraceae</taxon>
        <taxon>Telluria group</taxon>
        <taxon>Massilia</taxon>
    </lineage>
</organism>
<reference evidence="1 2" key="1">
    <citation type="submission" date="2017-10" db="EMBL/GenBank/DDBJ databases">
        <title>Massilia psychrophilum sp. nov., a novel purple-pigmented bacterium isolated from Tianshan glacier, Xinjiang Municipality, China.</title>
        <authorList>
            <person name="Wang H."/>
        </authorList>
    </citation>
    <scope>NUCLEOTIDE SEQUENCE [LARGE SCALE GENOMIC DNA]</scope>
    <source>
        <strain evidence="1 2">JCM 30074</strain>
    </source>
</reference>
<accession>A0A2G8TCS5</accession>
<evidence type="ECO:0000313" key="2">
    <source>
        <dbReference type="Proteomes" id="UP000230390"/>
    </source>
</evidence>
<dbReference type="RefSeq" id="WP_099789951.1">
    <property type="nucleotide sequence ID" value="NZ_JBHLYV010000012.1"/>
</dbReference>
<sequence>MAIISHQIGKALCDALQLPKQTRSFVLRVEAGNVVTVECEYYPEGEFVTALAEYELVRRPEVKVAPPAIHFDAWMRERTDAAHAAYMARHKRGGQAYPQNSIVELARYFSVPLEGIR</sequence>
<comment type="caution">
    <text evidence="1">The sequence shown here is derived from an EMBL/GenBank/DDBJ whole genome shotgun (WGS) entry which is preliminary data.</text>
</comment>